<comment type="caution">
    <text evidence="1">The sequence shown here is derived from an EMBL/GenBank/DDBJ whole genome shotgun (WGS) entry which is preliminary data.</text>
</comment>
<organism evidence="1 2">
    <name type="scientific">Variovorax paradoxus</name>
    <dbReference type="NCBI Taxonomy" id="34073"/>
    <lineage>
        <taxon>Bacteria</taxon>
        <taxon>Pseudomonadati</taxon>
        <taxon>Pseudomonadota</taxon>
        <taxon>Betaproteobacteria</taxon>
        <taxon>Burkholderiales</taxon>
        <taxon>Comamonadaceae</taxon>
        <taxon>Variovorax</taxon>
    </lineage>
</organism>
<accession>A0A0D0M075</accession>
<reference evidence="1 2" key="1">
    <citation type="submission" date="2014-12" db="EMBL/GenBank/DDBJ databases">
        <title>16Stimator: statistical estimation of ribosomal gene copy numbers from draft genome assemblies.</title>
        <authorList>
            <person name="Perisin M.A."/>
            <person name="Vetter M."/>
            <person name="Gilbert J.A."/>
            <person name="Bergelson J."/>
        </authorList>
    </citation>
    <scope>NUCLEOTIDE SEQUENCE [LARGE SCALE GENOMIC DNA]</scope>
    <source>
        <strain evidence="1 2">MEDvA23</strain>
    </source>
</reference>
<dbReference type="OrthoDB" id="1042522at2"/>
<sequence length="130" mass="14515">MAKSPQQSKAPYLSPLAADIEAEFGALRQVKGEGGPLSAAKLDALRISLEQAAQNLPKALHRGFQRNCVERLKSHFGCDYREIANSQFQEAVAVIGQQITEARHRVDKLAIELPRAENRRWRVTFFDLTG</sequence>
<dbReference type="AlphaFoldDB" id="A0A0D0M075"/>
<protein>
    <submittedName>
        <fullName evidence="1">Uncharacterized protein</fullName>
    </submittedName>
</protein>
<dbReference type="Proteomes" id="UP000032067">
    <property type="component" value="Unassembled WGS sequence"/>
</dbReference>
<gene>
    <name evidence="1" type="ORF">RT97_26020</name>
</gene>
<evidence type="ECO:0000313" key="1">
    <source>
        <dbReference type="EMBL" id="KIQ22995.1"/>
    </source>
</evidence>
<evidence type="ECO:0000313" key="2">
    <source>
        <dbReference type="Proteomes" id="UP000032067"/>
    </source>
</evidence>
<name>A0A0D0M075_VARPD</name>
<proteinExistence type="predicted"/>
<dbReference type="RefSeq" id="WP_042581751.1">
    <property type="nucleotide sequence ID" value="NZ_JXQQ01000078.1"/>
</dbReference>
<dbReference type="EMBL" id="JXQQ01000078">
    <property type="protein sequence ID" value="KIQ22995.1"/>
    <property type="molecule type" value="Genomic_DNA"/>
</dbReference>